<evidence type="ECO:0000256" key="4">
    <source>
        <dbReference type="ARBA" id="ARBA00011921"/>
    </source>
</evidence>
<dbReference type="GO" id="GO:0006526">
    <property type="term" value="P:L-arginine biosynthetic process"/>
    <property type="evidence" value="ECO:0007669"/>
    <property type="project" value="TreeGrafter"/>
</dbReference>
<dbReference type="CDD" id="cd03891">
    <property type="entry name" value="M20_DapE_proteobac"/>
    <property type="match status" value="1"/>
</dbReference>
<dbReference type="UniPathway" id="UPA00034">
    <property type="reaction ID" value="UER00021"/>
</dbReference>
<dbReference type="PROSITE" id="PS00758">
    <property type="entry name" value="ARGE_DAPE_CPG2_1"/>
    <property type="match status" value="1"/>
</dbReference>
<dbReference type="Pfam" id="PF01546">
    <property type="entry name" value="Peptidase_M20"/>
    <property type="match status" value="1"/>
</dbReference>
<feature type="binding site" evidence="15">
    <location>
        <position position="141"/>
    </location>
    <ligand>
        <name>Zn(2+)</name>
        <dbReference type="ChEBI" id="CHEBI:29105"/>
        <label>2</label>
    </ligand>
</feature>
<dbReference type="FunFam" id="3.30.70.360:FF:000011">
    <property type="entry name" value="Succinyl-diaminopimelate desuccinylase"/>
    <property type="match status" value="1"/>
</dbReference>
<evidence type="ECO:0000256" key="1">
    <source>
        <dbReference type="ARBA" id="ARBA00005130"/>
    </source>
</evidence>
<dbReference type="Gene3D" id="3.40.630.10">
    <property type="entry name" value="Zn peptidases"/>
    <property type="match status" value="1"/>
</dbReference>
<keyword evidence="8 15" id="KW-0378">Hydrolase</keyword>
<dbReference type="InterPro" id="IPR050072">
    <property type="entry name" value="Peptidase_M20A"/>
</dbReference>
<evidence type="ECO:0000256" key="9">
    <source>
        <dbReference type="ARBA" id="ARBA00022833"/>
    </source>
</evidence>
<dbReference type="InterPro" id="IPR036264">
    <property type="entry name" value="Bact_exopeptidase_dim_dom"/>
</dbReference>
<dbReference type="Gene3D" id="3.30.70.360">
    <property type="match status" value="1"/>
</dbReference>
<evidence type="ECO:0000256" key="15">
    <source>
        <dbReference type="HAMAP-Rule" id="MF_01690"/>
    </source>
</evidence>
<evidence type="ECO:0000313" key="18">
    <source>
        <dbReference type="Proteomes" id="UP000235916"/>
    </source>
</evidence>
<comment type="function">
    <text evidence="15">Catalyzes the hydrolysis of N-succinyl-L,L-diaminopimelic acid (SDAP), forming succinate and LL-2,6-diaminopimelate (DAP), an intermediate involved in the bacterial biosynthesis of lysine and meso-diaminopimelic acid, an essential component of bacterial cell walls.</text>
</comment>
<dbReference type="Proteomes" id="UP000235916">
    <property type="component" value="Unassembled WGS sequence"/>
</dbReference>
<dbReference type="InterPro" id="IPR002933">
    <property type="entry name" value="Peptidase_M20"/>
</dbReference>
<evidence type="ECO:0000256" key="6">
    <source>
        <dbReference type="ARBA" id="ARBA00022605"/>
    </source>
</evidence>
<dbReference type="RefSeq" id="WP_102766878.1">
    <property type="nucleotide sequence ID" value="NZ_POSP01000003.1"/>
</dbReference>
<evidence type="ECO:0000256" key="3">
    <source>
        <dbReference type="ARBA" id="ARBA00011738"/>
    </source>
</evidence>
<evidence type="ECO:0000256" key="13">
    <source>
        <dbReference type="ARBA" id="ARBA00031891"/>
    </source>
</evidence>
<feature type="binding site" evidence="15">
    <location>
        <position position="106"/>
    </location>
    <ligand>
        <name>Zn(2+)</name>
        <dbReference type="ChEBI" id="CHEBI:29105"/>
        <label>2</label>
    </ligand>
</feature>
<dbReference type="GO" id="GO:0008777">
    <property type="term" value="F:acetylornithine deacetylase activity"/>
    <property type="evidence" value="ECO:0007669"/>
    <property type="project" value="TreeGrafter"/>
</dbReference>
<feature type="active site" evidence="15">
    <location>
        <position position="75"/>
    </location>
</feature>
<dbReference type="GO" id="GO:0009089">
    <property type="term" value="P:lysine biosynthetic process via diaminopimelate"/>
    <property type="evidence" value="ECO:0007669"/>
    <property type="project" value="UniProtKB-UniRule"/>
</dbReference>
<keyword evidence="10 15" id="KW-0220">Diaminopimelate biosynthesis</keyword>
<dbReference type="NCBIfam" id="TIGR01246">
    <property type="entry name" value="dapE_proteo"/>
    <property type="match status" value="1"/>
</dbReference>
<keyword evidence="12 15" id="KW-0170">Cobalt</keyword>
<feature type="active site" description="Proton acceptor" evidence="15">
    <location>
        <position position="140"/>
    </location>
</feature>
<keyword evidence="11 15" id="KW-0457">Lysine biosynthesis</keyword>
<dbReference type="GO" id="GO:0009014">
    <property type="term" value="F:succinyl-diaminopimelate desuccinylase activity"/>
    <property type="evidence" value="ECO:0007669"/>
    <property type="project" value="UniProtKB-UniRule"/>
</dbReference>
<evidence type="ECO:0000256" key="14">
    <source>
        <dbReference type="ARBA" id="ARBA00051301"/>
    </source>
</evidence>
<dbReference type="AlphaFoldDB" id="A0A2N8KU16"/>
<feature type="binding site" evidence="15">
    <location>
        <position position="73"/>
    </location>
    <ligand>
        <name>Zn(2+)</name>
        <dbReference type="ChEBI" id="CHEBI:29105"/>
        <label>1</label>
    </ligand>
</feature>
<dbReference type="EMBL" id="POSP01000003">
    <property type="protein sequence ID" value="PND36955.1"/>
    <property type="molecule type" value="Genomic_DNA"/>
</dbReference>
<dbReference type="EC" id="3.5.1.18" evidence="4 15"/>
<evidence type="ECO:0000256" key="7">
    <source>
        <dbReference type="ARBA" id="ARBA00022723"/>
    </source>
</evidence>
<gene>
    <name evidence="15" type="primary">dapE</name>
    <name evidence="17" type="ORF">C1O66_04995</name>
</gene>
<dbReference type="SUPFAM" id="SSF53187">
    <property type="entry name" value="Zn-dependent exopeptidases"/>
    <property type="match status" value="1"/>
</dbReference>
<dbReference type="InterPro" id="IPR001261">
    <property type="entry name" value="ArgE/DapE_CS"/>
</dbReference>
<dbReference type="SUPFAM" id="SSF55031">
    <property type="entry name" value="Bacterial exopeptidase dimerisation domain"/>
    <property type="match status" value="1"/>
</dbReference>
<evidence type="ECO:0000259" key="16">
    <source>
        <dbReference type="Pfam" id="PF07687"/>
    </source>
</evidence>
<dbReference type="GO" id="GO:0050897">
    <property type="term" value="F:cobalt ion binding"/>
    <property type="evidence" value="ECO:0007669"/>
    <property type="project" value="UniProtKB-UniRule"/>
</dbReference>
<evidence type="ECO:0000256" key="11">
    <source>
        <dbReference type="ARBA" id="ARBA00023154"/>
    </source>
</evidence>
<dbReference type="PANTHER" id="PTHR43808">
    <property type="entry name" value="ACETYLORNITHINE DEACETYLASE"/>
    <property type="match status" value="1"/>
</dbReference>
<accession>A0A2N8KU16</accession>
<dbReference type="NCBIfam" id="NF009557">
    <property type="entry name" value="PRK13009.1"/>
    <property type="match status" value="1"/>
</dbReference>
<dbReference type="InterPro" id="IPR011650">
    <property type="entry name" value="Peptidase_M20_dimer"/>
</dbReference>
<evidence type="ECO:0000256" key="10">
    <source>
        <dbReference type="ARBA" id="ARBA00022915"/>
    </source>
</evidence>
<feature type="domain" description="Peptidase M20 dimerisation" evidence="16">
    <location>
        <begin position="182"/>
        <end position="289"/>
    </location>
</feature>
<keyword evidence="9 15" id="KW-0862">Zinc</keyword>
<evidence type="ECO:0000256" key="8">
    <source>
        <dbReference type="ARBA" id="ARBA00022801"/>
    </source>
</evidence>
<dbReference type="GO" id="GO:0019877">
    <property type="term" value="P:diaminopimelate biosynthetic process"/>
    <property type="evidence" value="ECO:0007669"/>
    <property type="project" value="UniProtKB-UniRule"/>
</dbReference>
<keyword evidence="6 15" id="KW-0028">Amino-acid biosynthesis</keyword>
<sequence>MSDTLALLEALVARPSVTPDDAGCLELIGARLSALGFELQRMDSGPENFRVSNLWAIKRGSDADGPVLMFAGHTDVVPPGRLDAWASDPFVPSYREGRIYGRGVADMKGSLAAMVVAAEEFVRAHPEHRGSLAFLLTSDEEGPSVDGTKVCCERLKAQGQRLDFCIVGEPTSVDQVGDMIKNGRRGTLSGKLKVKGVQGHVAYPQLARNPVHQAAAAIAELAAARWDEGNDYFPATTFQISNIHAGTGATNVIPGEMVVDFNFRFSTESTPEGLKARVQSLLARHGLEYALDWTLGGEPFLTPVGTLSGAVCAAIEAETGRPTQLSTTGGTSDGRFIAKICPQVIEFGPINASIHKVDEYLPVDNLDPLKNIYRRTLEQLLN</sequence>
<dbReference type="HAMAP" id="MF_01690">
    <property type="entry name" value="DapE"/>
    <property type="match status" value="1"/>
</dbReference>
<comment type="similarity">
    <text evidence="2 15">Belongs to the peptidase M20A family. DapE subfamily.</text>
</comment>
<evidence type="ECO:0000313" key="17">
    <source>
        <dbReference type="EMBL" id="PND36955.1"/>
    </source>
</evidence>
<keyword evidence="18" id="KW-1185">Reference proteome</keyword>
<evidence type="ECO:0000256" key="2">
    <source>
        <dbReference type="ARBA" id="ARBA00006746"/>
    </source>
</evidence>
<name>A0A2N8KU16_9BURK</name>
<feature type="binding site" evidence="15">
    <location>
        <position position="169"/>
    </location>
    <ligand>
        <name>Zn(2+)</name>
        <dbReference type="ChEBI" id="CHEBI:29105"/>
        <label>1</label>
    </ligand>
</feature>
<comment type="subunit">
    <text evidence="3 15">Homodimer.</text>
</comment>
<evidence type="ECO:0000256" key="12">
    <source>
        <dbReference type="ARBA" id="ARBA00023285"/>
    </source>
</evidence>
<dbReference type="Pfam" id="PF07687">
    <property type="entry name" value="M20_dimer"/>
    <property type="match status" value="1"/>
</dbReference>
<proteinExistence type="inferred from homology"/>
<feature type="binding site" evidence="15">
    <location>
        <position position="106"/>
    </location>
    <ligand>
        <name>Zn(2+)</name>
        <dbReference type="ChEBI" id="CHEBI:29105"/>
        <label>1</label>
    </ligand>
</feature>
<comment type="pathway">
    <text evidence="1 15">Amino-acid biosynthesis; L-lysine biosynthesis via DAP pathway; LL-2,6-diaminopimelate from (S)-tetrahydrodipicolinate (succinylase route): step 3/3.</text>
</comment>
<protein>
    <recommendedName>
        <fullName evidence="5 15">Succinyl-diaminopimelate desuccinylase</fullName>
        <shortName evidence="15">SDAP desuccinylase</shortName>
        <ecNumber evidence="4 15">3.5.1.18</ecNumber>
    </recommendedName>
    <alternativeName>
        <fullName evidence="13 15">N-succinyl-LL-2,6-diaminoheptanedioate amidohydrolase</fullName>
    </alternativeName>
</protein>
<dbReference type="GO" id="GO:0008270">
    <property type="term" value="F:zinc ion binding"/>
    <property type="evidence" value="ECO:0007669"/>
    <property type="project" value="UniProtKB-UniRule"/>
</dbReference>
<dbReference type="InterPro" id="IPR005941">
    <property type="entry name" value="DapE_proteobac"/>
</dbReference>
<evidence type="ECO:0000256" key="5">
    <source>
        <dbReference type="ARBA" id="ARBA00022391"/>
    </source>
</evidence>
<dbReference type="Gene3D" id="1.10.150.900">
    <property type="match status" value="1"/>
</dbReference>
<comment type="catalytic activity">
    <reaction evidence="14 15">
        <text>N-succinyl-(2S,6S)-2,6-diaminopimelate + H2O = (2S,6S)-2,6-diaminopimelate + succinate</text>
        <dbReference type="Rhea" id="RHEA:22608"/>
        <dbReference type="ChEBI" id="CHEBI:15377"/>
        <dbReference type="ChEBI" id="CHEBI:30031"/>
        <dbReference type="ChEBI" id="CHEBI:57609"/>
        <dbReference type="ChEBI" id="CHEBI:58087"/>
        <dbReference type="EC" id="3.5.1.18"/>
    </reaction>
</comment>
<organism evidence="17 18">
    <name type="scientific">Kinneretia aquatilis</name>
    <dbReference type="NCBI Taxonomy" id="2070761"/>
    <lineage>
        <taxon>Bacteria</taxon>
        <taxon>Pseudomonadati</taxon>
        <taxon>Pseudomonadota</taxon>
        <taxon>Betaproteobacteria</taxon>
        <taxon>Burkholderiales</taxon>
        <taxon>Sphaerotilaceae</taxon>
        <taxon>Roseateles</taxon>
    </lineage>
</organism>
<comment type="cofactor">
    <cofactor evidence="15">
        <name>Zn(2+)</name>
        <dbReference type="ChEBI" id="CHEBI:29105"/>
    </cofactor>
    <cofactor evidence="15">
        <name>Co(2+)</name>
        <dbReference type="ChEBI" id="CHEBI:48828"/>
    </cofactor>
    <text evidence="15">Binds 2 Zn(2+) or Co(2+) ions per subunit.</text>
</comment>
<reference evidence="17 18" key="1">
    <citation type="submission" date="2018-01" db="EMBL/GenBank/DDBJ databases">
        <title>Draft genome sequence of Paucibacter aquatile CR182 isolated from freshwater of the Nakdong River.</title>
        <authorList>
            <person name="Choi A."/>
            <person name="Chung E.J."/>
        </authorList>
    </citation>
    <scope>NUCLEOTIDE SEQUENCE [LARGE SCALE GENOMIC DNA]</scope>
    <source>
        <strain evidence="17 18">CR182</strain>
    </source>
</reference>
<comment type="caution">
    <text evidence="17">The sequence shown here is derived from an EMBL/GenBank/DDBJ whole genome shotgun (WGS) entry which is preliminary data.</text>
</comment>
<dbReference type="PANTHER" id="PTHR43808:SF31">
    <property type="entry name" value="N-ACETYL-L-CITRULLINE DEACETYLASE"/>
    <property type="match status" value="1"/>
</dbReference>
<dbReference type="OrthoDB" id="9809784at2"/>
<keyword evidence="7 15" id="KW-0479">Metal-binding</keyword>
<feature type="binding site" evidence="15">
    <location>
        <position position="355"/>
    </location>
    <ligand>
        <name>Zn(2+)</name>
        <dbReference type="ChEBI" id="CHEBI:29105"/>
        <label>2</label>
    </ligand>
</feature>